<evidence type="ECO:0000313" key="2">
    <source>
        <dbReference type="Proteomes" id="UP000828390"/>
    </source>
</evidence>
<proteinExistence type="predicted"/>
<evidence type="ECO:0000313" key="1">
    <source>
        <dbReference type="EMBL" id="KAH3839276.1"/>
    </source>
</evidence>
<accession>A0A9D4KHL6</accession>
<sequence length="76" mass="8930">MDTNRRTQAMVMMCFNRHQRRGLKQKQECHRTTTRYTDHRENTEANVELACLPIISACQDSSTRPCTGRETEKQTQ</sequence>
<name>A0A9D4KHL6_DREPO</name>
<reference evidence="1" key="1">
    <citation type="journal article" date="2019" name="bioRxiv">
        <title>The Genome of the Zebra Mussel, Dreissena polymorpha: A Resource for Invasive Species Research.</title>
        <authorList>
            <person name="McCartney M.A."/>
            <person name="Auch B."/>
            <person name="Kono T."/>
            <person name="Mallez S."/>
            <person name="Zhang Y."/>
            <person name="Obille A."/>
            <person name="Becker A."/>
            <person name="Abrahante J.E."/>
            <person name="Garbe J."/>
            <person name="Badalamenti J.P."/>
            <person name="Herman A."/>
            <person name="Mangelson H."/>
            <person name="Liachko I."/>
            <person name="Sullivan S."/>
            <person name="Sone E.D."/>
            <person name="Koren S."/>
            <person name="Silverstein K.A.T."/>
            <person name="Beckman K.B."/>
            <person name="Gohl D.M."/>
        </authorList>
    </citation>
    <scope>NUCLEOTIDE SEQUENCE</scope>
    <source>
        <strain evidence="1">Duluth1</strain>
        <tissue evidence="1">Whole animal</tissue>
    </source>
</reference>
<dbReference type="EMBL" id="JAIWYP010000004">
    <property type="protein sequence ID" value="KAH3839276.1"/>
    <property type="molecule type" value="Genomic_DNA"/>
</dbReference>
<dbReference type="AlphaFoldDB" id="A0A9D4KHL6"/>
<gene>
    <name evidence="1" type="ORF">DPMN_112702</name>
</gene>
<reference evidence="1" key="2">
    <citation type="submission" date="2020-11" db="EMBL/GenBank/DDBJ databases">
        <authorList>
            <person name="McCartney M.A."/>
            <person name="Auch B."/>
            <person name="Kono T."/>
            <person name="Mallez S."/>
            <person name="Becker A."/>
            <person name="Gohl D.M."/>
            <person name="Silverstein K.A.T."/>
            <person name="Koren S."/>
            <person name="Bechman K.B."/>
            <person name="Herman A."/>
            <person name="Abrahante J.E."/>
            <person name="Garbe J."/>
        </authorList>
    </citation>
    <scope>NUCLEOTIDE SEQUENCE</scope>
    <source>
        <strain evidence="1">Duluth1</strain>
        <tissue evidence="1">Whole animal</tissue>
    </source>
</reference>
<protein>
    <submittedName>
        <fullName evidence="1">Uncharacterized protein</fullName>
    </submittedName>
</protein>
<comment type="caution">
    <text evidence="1">The sequence shown here is derived from an EMBL/GenBank/DDBJ whole genome shotgun (WGS) entry which is preliminary data.</text>
</comment>
<organism evidence="1 2">
    <name type="scientific">Dreissena polymorpha</name>
    <name type="common">Zebra mussel</name>
    <name type="synonym">Mytilus polymorpha</name>
    <dbReference type="NCBI Taxonomy" id="45954"/>
    <lineage>
        <taxon>Eukaryota</taxon>
        <taxon>Metazoa</taxon>
        <taxon>Spiralia</taxon>
        <taxon>Lophotrochozoa</taxon>
        <taxon>Mollusca</taxon>
        <taxon>Bivalvia</taxon>
        <taxon>Autobranchia</taxon>
        <taxon>Heteroconchia</taxon>
        <taxon>Euheterodonta</taxon>
        <taxon>Imparidentia</taxon>
        <taxon>Neoheterodontei</taxon>
        <taxon>Myida</taxon>
        <taxon>Dreissenoidea</taxon>
        <taxon>Dreissenidae</taxon>
        <taxon>Dreissena</taxon>
    </lineage>
</organism>
<keyword evidence="2" id="KW-1185">Reference proteome</keyword>
<dbReference type="Proteomes" id="UP000828390">
    <property type="component" value="Unassembled WGS sequence"/>
</dbReference>